<keyword evidence="2" id="KW-1185">Reference proteome</keyword>
<proteinExistence type="predicted"/>
<dbReference type="AlphaFoldDB" id="A0A2I1CMQ9"/>
<gene>
    <name evidence="1" type="ORF">P174DRAFT_33527</name>
</gene>
<dbReference type="VEuPathDB" id="FungiDB:P174DRAFT_33527"/>
<comment type="caution">
    <text evidence="1">The sequence shown here is derived from an EMBL/GenBank/DDBJ whole genome shotgun (WGS) entry which is preliminary data.</text>
</comment>
<name>A0A2I1CMQ9_ASPN1</name>
<dbReference type="Proteomes" id="UP000234474">
    <property type="component" value="Unassembled WGS sequence"/>
</dbReference>
<evidence type="ECO:0000313" key="2">
    <source>
        <dbReference type="Proteomes" id="UP000234474"/>
    </source>
</evidence>
<dbReference type="RefSeq" id="XP_024687516.1">
    <property type="nucleotide sequence ID" value="XM_024821682.1"/>
</dbReference>
<dbReference type="EMBL" id="MSZS01000001">
    <property type="protein sequence ID" value="PKX98921.1"/>
    <property type="molecule type" value="Genomic_DNA"/>
</dbReference>
<reference evidence="2" key="1">
    <citation type="journal article" date="2018" name="Proc. Natl. Acad. Sci. U.S.A.">
        <title>Linking secondary metabolites to gene clusters through genome sequencing of six diverse Aspergillus species.</title>
        <authorList>
            <person name="Kaerboelling I."/>
            <person name="Vesth T.C."/>
            <person name="Frisvad J.C."/>
            <person name="Nybo J.L."/>
            <person name="Theobald S."/>
            <person name="Kuo A."/>
            <person name="Bowyer P."/>
            <person name="Matsuda Y."/>
            <person name="Mondo S."/>
            <person name="Lyhne E.K."/>
            <person name="Kogle M.E."/>
            <person name="Clum A."/>
            <person name="Lipzen A."/>
            <person name="Salamov A."/>
            <person name="Ngan C.Y."/>
            <person name="Daum C."/>
            <person name="Chiniquy J."/>
            <person name="Barry K."/>
            <person name="LaButti K."/>
            <person name="Haridas S."/>
            <person name="Simmons B.A."/>
            <person name="Magnuson J.K."/>
            <person name="Mortensen U.H."/>
            <person name="Larsen T.O."/>
            <person name="Grigoriev I.V."/>
            <person name="Baker S.E."/>
            <person name="Andersen M.R."/>
        </authorList>
    </citation>
    <scope>NUCLEOTIDE SEQUENCE [LARGE SCALE GENOMIC DNA]</scope>
    <source>
        <strain evidence="2">IBT 16806</strain>
    </source>
</reference>
<dbReference type="GeneID" id="36529008"/>
<protein>
    <submittedName>
        <fullName evidence="1">Uncharacterized protein</fullName>
    </submittedName>
</protein>
<accession>A0A2I1CMQ9</accession>
<sequence>MTDMPMLLQCHHSPSTRNAVSSPAYASSRSQRRFESMTWIVSIETYAQPSRSTIYFLLAACCVAAHLTKRGSYLSFLALNTTIYRHNAA</sequence>
<organism evidence="1 2">
    <name type="scientific">Aspergillus novofumigatus (strain IBT 16806)</name>
    <dbReference type="NCBI Taxonomy" id="1392255"/>
    <lineage>
        <taxon>Eukaryota</taxon>
        <taxon>Fungi</taxon>
        <taxon>Dikarya</taxon>
        <taxon>Ascomycota</taxon>
        <taxon>Pezizomycotina</taxon>
        <taxon>Eurotiomycetes</taxon>
        <taxon>Eurotiomycetidae</taxon>
        <taxon>Eurotiales</taxon>
        <taxon>Aspergillaceae</taxon>
        <taxon>Aspergillus</taxon>
        <taxon>Aspergillus subgen. Fumigati</taxon>
    </lineage>
</organism>
<evidence type="ECO:0000313" key="1">
    <source>
        <dbReference type="EMBL" id="PKX98921.1"/>
    </source>
</evidence>